<dbReference type="RefSeq" id="WP_182157595.1">
    <property type="nucleotide sequence ID" value="NZ_JACEZU010000021.1"/>
</dbReference>
<sequence length="214" mass="23603">MTPNADQISPAGKAPAMNEINQRFVDHFAQLVTERVELLAEGPDRQRIVALAKRALREARATLSEERQVVLDQLPVSRLKASDVIEQGWVNLSQASLYRAAESGRFYCTTPKGRSIGKEFPLWQFVEPVPEMIAPVLSQLADQPSSEIHAFWVCAADELNDLSPAEVMAGKPFETRGTLHASQQALLDLPAATRVRRVQVVASHHNKGMTDIVG</sequence>
<evidence type="ECO:0000313" key="1">
    <source>
        <dbReference type="EMBL" id="MBA5690666.1"/>
    </source>
</evidence>
<keyword evidence="2" id="KW-1185">Reference proteome</keyword>
<dbReference type="AlphaFoldDB" id="A0A7W2FFD1"/>
<proteinExistence type="predicted"/>
<dbReference type="Proteomes" id="UP000573499">
    <property type="component" value="Unassembled WGS sequence"/>
</dbReference>
<dbReference type="EMBL" id="JACEZU010000021">
    <property type="protein sequence ID" value="MBA5690666.1"/>
    <property type="molecule type" value="Genomic_DNA"/>
</dbReference>
<evidence type="ECO:0000313" key="2">
    <source>
        <dbReference type="Proteomes" id="UP000573499"/>
    </source>
</evidence>
<name>A0A7W2FFD1_9BURK</name>
<protein>
    <submittedName>
        <fullName evidence="1">Uncharacterized protein</fullName>
    </submittedName>
</protein>
<organism evidence="1 2">
    <name type="scientific">Rugamonas apoptosis</name>
    <dbReference type="NCBI Taxonomy" id="2758570"/>
    <lineage>
        <taxon>Bacteria</taxon>
        <taxon>Pseudomonadati</taxon>
        <taxon>Pseudomonadota</taxon>
        <taxon>Betaproteobacteria</taxon>
        <taxon>Burkholderiales</taxon>
        <taxon>Oxalobacteraceae</taxon>
        <taxon>Telluria group</taxon>
        <taxon>Rugamonas</taxon>
    </lineage>
</organism>
<comment type="caution">
    <text evidence="1">The sequence shown here is derived from an EMBL/GenBank/DDBJ whole genome shotgun (WGS) entry which is preliminary data.</text>
</comment>
<gene>
    <name evidence="1" type="ORF">H3H39_26875</name>
</gene>
<accession>A0A7W2FFD1</accession>
<reference evidence="1 2" key="1">
    <citation type="submission" date="2020-07" db="EMBL/GenBank/DDBJ databases">
        <title>Novel species isolated from subtropical streams in China.</title>
        <authorList>
            <person name="Lu H."/>
        </authorList>
    </citation>
    <scope>NUCLEOTIDE SEQUENCE [LARGE SCALE GENOMIC DNA]</scope>
    <source>
        <strain evidence="1 2">LX47W</strain>
    </source>
</reference>